<dbReference type="InterPro" id="IPR033985">
    <property type="entry name" value="SusD-like_N"/>
</dbReference>
<evidence type="ECO:0000256" key="5">
    <source>
        <dbReference type="ARBA" id="ARBA00023237"/>
    </source>
</evidence>
<dbReference type="SUPFAM" id="SSF48452">
    <property type="entry name" value="TPR-like"/>
    <property type="match status" value="1"/>
</dbReference>
<dbReference type="GO" id="GO:0009279">
    <property type="term" value="C:cell outer membrane"/>
    <property type="evidence" value="ECO:0007669"/>
    <property type="project" value="UniProtKB-SubCell"/>
</dbReference>
<dbReference type="Proteomes" id="UP001220610">
    <property type="component" value="Chromosome"/>
</dbReference>
<evidence type="ECO:0000259" key="8">
    <source>
        <dbReference type="Pfam" id="PF14322"/>
    </source>
</evidence>
<gene>
    <name evidence="9" type="ORF">P0Y53_10940</name>
</gene>
<keyword evidence="3 6" id="KW-0732">Signal</keyword>
<evidence type="ECO:0000259" key="7">
    <source>
        <dbReference type="Pfam" id="PF07980"/>
    </source>
</evidence>
<dbReference type="PROSITE" id="PS51257">
    <property type="entry name" value="PROKAR_LIPOPROTEIN"/>
    <property type="match status" value="1"/>
</dbReference>
<evidence type="ECO:0000256" key="4">
    <source>
        <dbReference type="ARBA" id="ARBA00023136"/>
    </source>
</evidence>
<comment type="subcellular location">
    <subcellularLocation>
        <location evidence="1">Cell outer membrane</location>
    </subcellularLocation>
</comment>
<feature type="chain" id="PRO_5042469643" evidence="6">
    <location>
        <begin position="20"/>
        <end position="498"/>
    </location>
</feature>
<comment type="similarity">
    <text evidence="2">Belongs to the SusD family.</text>
</comment>
<dbReference type="InterPro" id="IPR012944">
    <property type="entry name" value="SusD_RagB_dom"/>
</dbReference>
<name>A0AAJ6BK29_9BACT</name>
<feature type="signal peptide" evidence="6">
    <location>
        <begin position="1"/>
        <end position="19"/>
    </location>
</feature>
<accession>A0AAJ6BK29</accession>
<protein>
    <submittedName>
        <fullName evidence="9">RagB/SusD family nutrient uptake outer membrane protein</fullName>
    </submittedName>
</protein>
<feature type="domain" description="SusD-like N-terminal" evidence="8">
    <location>
        <begin position="86"/>
        <end position="216"/>
    </location>
</feature>
<evidence type="ECO:0000313" key="10">
    <source>
        <dbReference type="Proteomes" id="UP001220610"/>
    </source>
</evidence>
<dbReference type="AlphaFoldDB" id="A0AAJ6BK29"/>
<evidence type="ECO:0000256" key="1">
    <source>
        <dbReference type="ARBA" id="ARBA00004442"/>
    </source>
</evidence>
<dbReference type="Pfam" id="PF07980">
    <property type="entry name" value="SusD_RagB"/>
    <property type="match status" value="1"/>
</dbReference>
<feature type="domain" description="RagB/SusD" evidence="7">
    <location>
        <begin position="336"/>
        <end position="498"/>
    </location>
</feature>
<evidence type="ECO:0000256" key="3">
    <source>
        <dbReference type="ARBA" id="ARBA00022729"/>
    </source>
</evidence>
<proteinExistence type="inferred from homology"/>
<dbReference type="Gene3D" id="1.25.40.390">
    <property type="match status" value="1"/>
</dbReference>
<evidence type="ECO:0000313" key="9">
    <source>
        <dbReference type="EMBL" id="WEK38016.1"/>
    </source>
</evidence>
<sequence length="498" mass="56538">MRVNTWLLLFCLLSGVVLSSCEKALEETDFTYSISSTSFYNTPKEANAAVMAPLDIMRASYDANWFSTLEINTEYCYPKGVYTGYAYNGIVNATHETRLATNWTNIYKAILFCNTAIGKLPAANAMTQQEIASYLAELRFLRALNYFNIVRHWGGAPLRTDKNITEWDLRKSTVSDLYAFITEELKFAIDNCPDVPRLVGTPGKNAAKALLAEVYLYTENYPEAKRLSEEVINSNAYSLVNVGSVRDFDKVFGYDLVTSSEEVFYIKTSRTDNKTWNYLSYTAHPQYQIDGKRMANGFGYFTHFTDLRNQVIEDWDTEDFRYGRNIGFYVFGASAYGNYTCLLTKYWDPNSSDGNGNVSIPLIRYSDVLLTFAEASARVAGTPTAASIEAINKLRRRGYGFDPATANATIDYKLADYAAMGDFIDLLVKEERYERFNEGKHWDFTVRVGKAQDLVGAYYNLSGTYTTIAQKHYLWKIPDNEFNYNKALNQAVDQNPGY</sequence>
<dbReference type="EMBL" id="CP119311">
    <property type="protein sequence ID" value="WEK38016.1"/>
    <property type="molecule type" value="Genomic_DNA"/>
</dbReference>
<evidence type="ECO:0000256" key="6">
    <source>
        <dbReference type="SAM" id="SignalP"/>
    </source>
</evidence>
<keyword evidence="4" id="KW-0472">Membrane</keyword>
<dbReference type="InterPro" id="IPR011990">
    <property type="entry name" value="TPR-like_helical_dom_sf"/>
</dbReference>
<evidence type="ECO:0000256" key="2">
    <source>
        <dbReference type="ARBA" id="ARBA00006275"/>
    </source>
</evidence>
<dbReference type="Pfam" id="PF14322">
    <property type="entry name" value="SusD-like_3"/>
    <property type="match status" value="1"/>
</dbReference>
<keyword evidence="5" id="KW-0998">Cell outer membrane</keyword>
<organism evidence="9 10">
    <name type="scientific">Candidatus Pseudobacter hemicellulosilyticus</name>
    <dbReference type="NCBI Taxonomy" id="3121375"/>
    <lineage>
        <taxon>Bacteria</taxon>
        <taxon>Pseudomonadati</taxon>
        <taxon>Bacteroidota</taxon>
        <taxon>Chitinophagia</taxon>
        <taxon>Chitinophagales</taxon>
        <taxon>Chitinophagaceae</taxon>
        <taxon>Pseudobacter</taxon>
    </lineage>
</organism>
<reference evidence="9" key="1">
    <citation type="submission" date="2023-03" db="EMBL/GenBank/DDBJ databases">
        <title>Andean soil-derived lignocellulolytic bacterial consortium as a source of novel taxa and putative plastic-active enzymes.</title>
        <authorList>
            <person name="Diaz-Garcia L."/>
            <person name="Chuvochina M."/>
            <person name="Feuerriegel G."/>
            <person name="Bunk B."/>
            <person name="Sproer C."/>
            <person name="Streit W.R."/>
            <person name="Rodriguez L.M."/>
            <person name="Overmann J."/>
            <person name="Jimenez D.J."/>
        </authorList>
    </citation>
    <scope>NUCLEOTIDE SEQUENCE</scope>
    <source>
        <strain evidence="9">MAG 7</strain>
    </source>
</reference>